<accession>A0A2T7BP40</accession>
<proteinExistence type="predicted"/>
<dbReference type="Proteomes" id="UP000244450">
    <property type="component" value="Unassembled WGS sequence"/>
</dbReference>
<comment type="caution">
    <text evidence="1">The sequence shown here is derived from an EMBL/GenBank/DDBJ whole genome shotgun (WGS) entry which is preliminary data.</text>
</comment>
<dbReference type="EMBL" id="QCYK01000001">
    <property type="protein sequence ID" value="PUZ29445.1"/>
    <property type="molecule type" value="Genomic_DNA"/>
</dbReference>
<sequence length="238" mass="25983">MQSFEAFKQEWNSSSSVPLTEAQLAICRQSYRQHIESDIERLHFERLDAAKTTSQLEQVLQTSFQHGDVATPRTYVFVYPAFPAPGLQRWTLALTPGEDGYSMQYDVFDPPTTPGGPEQRRTTSGKLGVALGHALQAAITTQVTSSRPKTGKWHVLDGSLFFLFTQVNGQWRAARTHPVEDDTPPGKLAAILETLVQQAGSSVSEAALLADLQALEQMAAAADAAEAQALQLLKALDT</sequence>
<name>A0A2T7BP40_9BACT</name>
<protein>
    <submittedName>
        <fullName evidence="1">Uncharacterized protein</fullName>
    </submittedName>
</protein>
<reference evidence="1 2" key="1">
    <citation type="submission" date="2018-04" db="EMBL/GenBank/DDBJ databases">
        <title>Chitinophaga fuyangensis sp. nov., isolated from soil in a chemical factory.</title>
        <authorList>
            <person name="Chen K."/>
        </authorList>
    </citation>
    <scope>NUCLEOTIDE SEQUENCE [LARGE SCALE GENOMIC DNA]</scope>
    <source>
        <strain evidence="1 2">LY-1</strain>
    </source>
</reference>
<evidence type="ECO:0000313" key="1">
    <source>
        <dbReference type="EMBL" id="PUZ29445.1"/>
    </source>
</evidence>
<organism evidence="1 2">
    <name type="scientific">Chitinophaga parva</name>
    <dbReference type="NCBI Taxonomy" id="2169414"/>
    <lineage>
        <taxon>Bacteria</taxon>
        <taxon>Pseudomonadati</taxon>
        <taxon>Bacteroidota</taxon>
        <taxon>Chitinophagia</taxon>
        <taxon>Chitinophagales</taxon>
        <taxon>Chitinophagaceae</taxon>
        <taxon>Chitinophaga</taxon>
    </lineage>
</organism>
<dbReference type="RefSeq" id="WP_108686082.1">
    <property type="nucleotide sequence ID" value="NZ_QCYK01000001.1"/>
</dbReference>
<keyword evidence="2" id="KW-1185">Reference proteome</keyword>
<dbReference type="AlphaFoldDB" id="A0A2T7BP40"/>
<evidence type="ECO:0000313" key="2">
    <source>
        <dbReference type="Proteomes" id="UP000244450"/>
    </source>
</evidence>
<gene>
    <name evidence="1" type="ORF">DCC81_08350</name>
</gene>